<reference evidence="4 5" key="1">
    <citation type="submission" date="2019-08" db="EMBL/GenBank/DDBJ databases">
        <title>Complete genome sequence of Thermosulfurimonas marina SU872T, an anaerobic thermophilic chemolithoautotrophic bacterium isolated from a shallow marine hydrothermal vent.</title>
        <authorList>
            <person name="Allioux M."/>
            <person name="Jebbar M."/>
            <person name="Slobodkina G."/>
            <person name="Slobodkin A."/>
            <person name="Moalic Y."/>
            <person name="Frolova A."/>
            <person name="Shao Z."/>
            <person name="Alain K."/>
        </authorList>
    </citation>
    <scope>NUCLEOTIDE SEQUENCE [LARGE SCALE GENOMIC DNA]</scope>
    <source>
        <strain evidence="4 5">SU872</strain>
    </source>
</reference>
<dbReference type="KEGG" id="tmai:FVE67_07525"/>
<dbReference type="InterPro" id="IPR029056">
    <property type="entry name" value="Ribokinase-like"/>
</dbReference>
<dbReference type="Gene3D" id="3.40.1190.20">
    <property type="match status" value="1"/>
</dbReference>
<dbReference type="PANTHER" id="PTHR10584">
    <property type="entry name" value="SUGAR KINASE"/>
    <property type="match status" value="1"/>
</dbReference>
<evidence type="ECO:0000256" key="2">
    <source>
        <dbReference type="ARBA" id="ARBA00022777"/>
    </source>
</evidence>
<feature type="domain" description="Carbohydrate kinase PfkB" evidence="3">
    <location>
        <begin position="170"/>
        <end position="263"/>
    </location>
</feature>
<name>A0A6H1WU00_9BACT</name>
<dbReference type="PANTHER" id="PTHR10584:SF166">
    <property type="entry name" value="RIBOKINASE"/>
    <property type="match status" value="1"/>
</dbReference>
<evidence type="ECO:0000313" key="4">
    <source>
        <dbReference type="EMBL" id="QJA06651.1"/>
    </source>
</evidence>
<proteinExistence type="predicted"/>
<evidence type="ECO:0000259" key="3">
    <source>
        <dbReference type="Pfam" id="PF00294"/>
    </source>
</evidence>
<dbReference type="Proteomes" id="UP000501253">
    <property type="component" value="Chromosome"/>
</dbReference>
<protein>
    <recommendedName>
        <fullName evidence="3">Carbohydrate kinase PfkB domain-containing protein</fullName>
    </recommendedName>
</protein>
<gene>
    <name evidence="4" type="ORF">FVE67_07525</name>
</gene>
<organism evidence="4 5">
    <name type="scientific">Thermosulfurimonas marina</name>
    <dbReference type="NCBI Taxonomy" id="2047767"/>
    <lineage>
        <taxon>Bacteria</taxon>
        <taxon>Pseudomonadati</taxon>
        <taxon>Thermodesulfobacteriota</taxon>
        <taxon>Thermodesulfobacteria</taxon>
        <taxon>Thermodesulfobacteriales</taxon>
        <taxon>Thermodesulfobacteriaceae</taxon>
        <taxon>Thermosulfurimonas</taxon>
    </lineage>
</organism>
<keyword evidence="2" id="KW-0418">Kinase</keyword>
<keyword evidence="5" id="KW-1185">Reference proteome</keyword>
<keyword evidence="1" id="KW-0808">Transferase</keyword>
<dbReference type="InterPro" id="IPR011611">
    <property type="entry name" value="PfkB_dom"/>
</dbReference>
<dbReference type="EMBL" id="CP042909">
    <property type="protein sequence ID" value="QJA06651.1"/>
    <property type="molecule type" value="Genomic_DNA"/>
</dbReference>
<evidence type="ECO:0000256" key="1">
    <source>
        <dbReference type="ARBA" id="ARBA00022679"/>
    </source>
</evidence>
<evidence type="ECO:0000313" key="5">
    <source>
        <dbReference type="Proteomes" id="UP000501253"/>
    </source>
</evidence>
<dbReference type="SUPFAM" id="SSF53613">
    <property type="entry name" value="Ribokinase-like"/>
    <property type="match status" value="1"/>
</dbReference>
<dbReference type="GO" id="GO:0016301">
    <property type="term" value="F:kinase activity"/>
    <property type="evidence" value="ECO:0007669"/>
    <property type="project" value="UniProtKB-KW"/>
</dbReference>
<dbReference type="RefSeq" id="WP_168720004.1">
    <property type="nucleotide sequence ID" value="NZ_CP042909.1"/>
</dbReference>
<accession>A0A6H1WU00</accession>
<dbReference type="AlphaFoldDB" id="A0A6H1WU00"/>
<dbReference type="Pfam" id="PF00294">
    <property type="entry name" value="PfkB"/>
    <property type="match status" value="1"/>
</dbReference>
<sequence length="281" mass="31008">MGRYLLAGHLTRDLIPGEGYRFGGAVLYAGLTVRRLSWETHVLTSCAERAEDLERLFGELFFHLEPSPETTIFVNEETASGRRQRVLARAQALNFKALPERPFAVEVLHLAPVLDEVPPEPGIWLEAVRFRHLVANPQGWFREVDEEGRVRARVPDLSRAPHFEALVVSEEDLAADFQGLLSELRARTEILVLTRGAEGASLFRGKGERFFPARKVSAVDPTGAGDVLAGAFFGLLFRGKGPEEALKAAMELAALAVTRPGLSGVPTFQEIANLPFRPQEC</sequence>